<dbReference type="InterPro" id="IPR011013">
    <property type="entry name" value="Gal_mutarotase_sf_dom"/>
</dbReference>
<dbReference type="FunFam" id="3.20.110.10:FF:000003">
    <property type="entry name" value="Alpha-mannosidase"/>
    <property type="match status" value="1"/>
</dbReference>
<sequence>MLTVQYLESFVAASPLAHTLMPCSFSRVLQMLDGFPIRYHGDEWDNQTLQVFLVPHSHNDPGWLKTFDGYYRDQTRHILDNMLQQLTDDPQRKMIWAEVSYFSKWWDDIDEHKRSQVQKLLKAGQLELVTGGWVMADEANSHYYALIDQLLEGHQWIQRHLGVKPTNGWAIDPFGHSPSMSYLLKGAGLKNHVIQRVHYSVKKHFAQQRLLEFSWRQPWDSASSADDITCHMMPFYSYDVPHTCGPDPAVCCQFDFHRLPGGRVACPWRVAPQPITEDNVKERARLLLDQYRQKSRLFRSPVLLVPLGDDFRFVDAREWEDQFSNYQRLFQHMNQDPTLHVQARFGTLADYFEALQRHLDSTQVSRLPAVGGDFFTYADRDDHYWSGYYTSRPFYKRQDRHLETTLRYCSHLCHCKSGQAQGKFPGVELFSYLTTGRRNLGLFQHHDAVTGTAKDAVVRDYGERLVVVYNSLEQRRTTVVTVTVDTPYAAVTEVESGRPITAQISVVWEEPTRKLRLHSGQVRQVQVQFLWYGTRSDHRDKSGAYLFLPGDEGEQPYNWSEAPLVRVSVGPVFSDITSCFPHVTHRVRLFHIKGHEGRSLQIQNTVDIRSEFNRELVMRLVTDVANGNHFSTDINGFQMLQRRTLSKIPLQANFYPMTTAAFIQDQDRPGTRLTLLSAQSQAVAALKPGFLELVLDRRLQQDDNRGLGQGVTDNKRTESLYHLLLEVQTRNPPVTLSKPDHNTSLTLIKRTESLYHLLLEVQTRNPPVTLSKPDHNTSLTLIKRTEKNRESITPSTGGTDQKPSCNSL</sequence>
<dbReference type="CDD" id="cd10809">
    <property type="entry name" value="GH38N_AMII_GMII_SfManIII_like"/>
    <property type="match status" value="1"/>
</dbReference>
<dbReference type="InterPro" id="IPR011330">
    <property type="entry name" value="Glyco_hydro/deAcase_b/a-brl"/>
</dbReference>
<dbReference type="InterPro" id="IPR037094">
    <property type="entry name" value="Glyco_hydro_38_cen_sf"/>
</dbReference>
<dbReference type="FunFam" id="2.70.98.30:FF:000002">
    <property type="entry name" value="Alpha-mannosidase"/>
    <property type="match status" value="1"/>
</dbReference>
<evidence type="ECO:0000256" key="11">
    <source>
        <dbReference type="ARBA" id="ARBA00023034"/>
    </source>
</evidence>
<comment type="catalytic activity">
    <reaction evidence="18">
        <text>N(4)-{beta-D-GlcNAc-(1-&gt;2)-alpha-D-Man-(1-&gt;3)-[alpha-D-Man-(1-&gt;3)-[alpha-D-Man-(1-&gt;6)]-alpha-D-Man-(1-&gt;6)]-beta-D-Man-(1-&gt;4)-beta-D-GlcNAc-(1-&gt;4)-beta-D-GlcNAc}-L-asparaginyl-[protein] + 2 H2O = 2 alpha-D-mannopyranose + an N(4)-{beta-D-GlcNAc-(1-&gt;2)-alpha-D-Man-(1-&gt;3)-[alpha-D-Man-(1-&gt;6)]-beta-D-Man-(1-&gt;4)-beta-D-GlcNAc-(1-&gt;4)-beta-D-GlcNAc}-L-asparaginyl-[protein]</text>
        <dbReference type="Rhea" id="RHEA:56052"/>
        <dbReference type="Rhea" id="RHEA-COMP:14368"/>
        <dbReference type="Rhea" id="RHEA-COMP:14369"/>
        <dbReference type="ChEBI" id="CHEBI:15377"/>
        <dbReference type="ChEBI" id="CHEBI:28729"/>
        <dbReference type="ChEBI" id="CHEBI:60615"/>
        <dbReference type="ChEBI" id="CHEBI:60625"/>
        <dbReference type="EC" id="3.2.1.114"/>
    </reaction>
</comment>
<evidence type="ECO:0000256" key="3">
    <source>
        <dbReference type="ARBA" id="ARBA00004922"/>
    </source>
</evidence>
<dbReference type="GO" id="GO:0006491">
    <property type="term" value="P:N-glycan processing"/>
    <property type="evidence" value="ECO:0007669"/>
    <property type="project" value="TreeGrafter"/>
</dbReference>
<dbReference type="GO" id="GO:0004572">
    <property type="term" value="F:mannosyl-oligosaccharide 1,3-1,6-alpha-mannosidase activity"/>
    <property type="evidence" value="ECO:0007669"/>
    <property type="project" value="UniProtKB-EC"/>
</dbReference>
<evidence type="ECO:0000256" key="7">
    <source>
        <dbReference type="ARBA" id="ARBA00022801"/>
    </source>
</evidence>
<dbReference type="FunFam" id="1.20.1270.50:FF:000001">
    <property type="entry name" value="Alpha-mannosidase"/>
    <property type="match status" value="1"/>
</dbReference>
<reference evidence="21" key="2">
    <citation type="submission" date="2025-09" db="UniProtKB">
        <authorList>
            <consortium name="Ensembl"/>
        </authorList>
    </citation>
    <scope>IDENTIFICATION</scope>
</reference>
<evidence type="ECO:0000256" key="19">
    <source>
        <dbReference type="SAM" id="MobiDB-lite"/>
    </source>
</evidence>
<dbReference type="InterPro" id="IPR050843">
    <property type="entry name" value="Glycosyl_Hydrlase_38"/>
</dbReference>
<dbReference type="InterPro" id="IPR015341">
    <property type="entry name" value="Glyco_hydro_38_cen"/>
</dbReference>
<evidence type="ECO:0000256" key="8">
    <source>
        <dbReference type="ARBA" id="ARBA00022833"/>
    </source>
</evidence>
<keyword evidence="13" id="KW-1015">Disulfide bond</keyword>
<dbReference type="SUPFAM" id="SSF74650">
    <property type="entry name" value="Galactose mutarotase-like"/>
    <property type="match status" value="1"/>
</dbReference>
<dbReference type="GO" id="GO:0006013">
    <property type="term" value="P:mannose metabolic process"/>
    <property type="evidence" value="ECO:0007669"/>
    <property type="project" value="InterPro"/>
</dbReference>
<dbReference type="SMART" id="SM00872">
    <property type="entry name" value="Alpha-mann_mid"/>
    <property type="match status" value="1"/>
</dbReference>
<dbReference type="SUPFAM" id="SSF88713">
    <property type="entry name" value="Glycoside hydrolase/deacetylase"/>
    <property type="match status" value="1"/>
</dbReference>
<evidence type="ECO:0000256" key="5">
    <source>
        <dbReference type="ARBA" id="ARBA00022692"/>
    </source>
</evidence>
<feature type="region of interest" description="Disordered" evidence="19">
    <location>
        <begin position="784"/>
        <end position="808"/>
    </location>
</feature>
<evidence type="ECO:0000256" key="4">
    <source>
        <dbReference type="ARBA" id="ARBA00009792"/>
    </source>
</evidence>
<dbReference type="GO" id="GO:0046872">
    <property type="term" value="F:metal ion binding"/>
    <property type="evidence" value="ECO:0007669"/>
    <property type="project" value="UniProtKB-KW"/>
</dbReference>
<evidence type="ECO:0000256" key="9">
    <source>
        <dbReference type="ARBA" id="ARBA00022968"/>
    </source>
</evidence>
<dbReference type="AlphaFoldDB" id="A0A8C6UKZ5"/>
<dbReference type="InterPro" id="IPR011682">
    <property type="entry name" value="Glyco_hydro_38_C"/>
</dbReference>
<evidence type="ECO:0000256" key="13">
    <source>
        <dbReference type="ARBA" id="ARBA00023157"/>
    </source>
</evidence>
<dbReference type="Gene3D" id="3.20.110.10">
    <property type="entry name" value="Glycoside hydrolase 38, N terminal domain"/>
    <property type="match status" value="1"/>
</dbReference>
<accession>A0A8C6UKZ5</accession>
<dbReference type="Pfam" id="PF01074">
    <property type="entry name" value="Glyco_hydro_38N"/>
    <property type="match status" value="1"/>
</dbReference>
<name>A0A8C6UKZ5_9GOBI</name>
<dbReference type="InterPro" id="IPR028995">
    <property type="entry name" value="Glyco_hydro_57/38_cen_sf"/>
</dbReference>
<dbReference type="Pfam" id="PF09261">
    <property type="entry name" value="Alpha-mann_mid"/>
    <property type="match status" value="1"/>
</dbReference>
<dbReference type="Gene3D" id="1.20.1270.50">
    <property type="entry name" value="Glycoside hydrolase family 38, central domain"/>
    <property type="match status" value="1"/>
</dbReference>
<dbReference type="InterPro" id="IPR027291">
    <property type="entry name" value="Glyco_hydro_38_N_sf"/>
</dbReference>
<evidence type="ECO:0000256" key="1">
    <source>
        <dbReference type="ARBA" id="ARBA00001947"/>
    </source>
</evidence>
<dbReference type="GO" id="GO:0030246">
    <property type="term" value="F:carbohydrate binding"/>
    <property type="evidence" value="ECO:0007669"/>
    <property type="project" value="InterPro"/>
</dbReference>
<dbReference type="Proteomes" id="UP000694523">
    <property type="component" value="Unplaced"/>
</dbReference>
<protein>
    <recommendedName>
        <fullName evidence="16">mannosyl-oligosaccharide 1,3-1,6-alpha-mannosidase</fullName>
        <ecNumber evidence="16">3.2.1.114</ecNumber>
    </recommendedName>
    <alternativeName>
        <fullName evidence="17">Mannosyl-oligosaccharide 1,3-1,6-alpha-mannosidase</fullName>
    </alternativeName>
</protein>
<evidence type="ECO:0000313" key="21">
    <source>
        <dbReference type="Ensembl" id="ENSNMLP00000034472.1"/>
    </source>
</evidence>
<feature type="compositionally biased region" description="Polar residues" evidence="19">
    <location>
        <begin position="791"/>
        <end position="808"/>
    </location>
</feature>
<keyword evidence="6" id="KW-0479">Metal-binding</keyword>
<keyword evidence="14" id="KW-0326">Glycosidase</keyword>
<dbReference type="EC" id="3.2.1.114" evidence="16"/>
<comment type="subcellular location">
    <subcellularLocation>
        <location evidence="2">Golgi apparatus membrane</location>
        <topology evidence="2">Single-pass type II membrane protein</topology>
    </subcellularLocation>
</comment>
<comment type="function">
    <text evidence="15">Catalyzes the first committed step in the biosynthesis of complex N-glycans. It controls conversion of high mannose to complex N-glycans; the final hydrolytic step in the N-glycan maturation pathway.</text>
</comment>
<dbReference type="Gene3D" id="2.70.98.30">
    <property type="entry name" value="Golgi alpha-mannosidase II, domain 4"/>
    <property type="match status" value="1"/>
</dbReference>
<dbReference type="GO" id="GO:0000139">
    <property type="term" value="C:Golgi membrane"/>
    <property type="evidence" value="ECO:0007669"/>
    <property type="project" value="UniProtKB-SubCell"/>
</dbReference>
<dbReference type="PANTHER" id="PTHR11607">
    <property type="entry name" value="ALPHA-MANNOSIDASE"/>
    <property type="match status" value="1"/>
</dbReference>
<dbReference type="PANTHER" id="PTHR11607:SF69">
    <property type="entry name" value="ALPHA-MANNOSIDASE 2"/>
    <property type="match status" value="1"/>
</dbReference>
<reference evidence="21" key="1">
    <citation type="submission" date="2025-08" db="UniProtKB">
        <authorList>
            <consortium name="Ensembl"/>
        </authorList>
    </citation>
    <scope>IDENTIFICATION</scope>
</reference>
<evidence type="ECO:0000256" key="15">
    <source>
        <dbReference type="ARBA" id="ARBA00059516"/>
    </source>
</evidence>
<evidence type="ECO:0000256" key="6">
    <source>
        <dbReference type="ARBA" id="ARBA00022723"/>
    </source>
</evidence>
<evidence type="ECO:0000256" key="2">
    <source>
        <dbReference type="ARBA" id="ARBA00004323"/>
    </source>
</evidence>
<comment type="cofactor">
    <cofactor evidence="1">
        <name>Zn(2+)</name>
        <dbReference type="ChEBI" id="CHEBI:29105"/>
    </cofactor>
</comment>
<keyword evidence="8" id="KW-0862">Zinc</keyword>
<keyword evidence="12" id="KW-0472">Membrane</keyword>
<dbReference type="Ensembl" id="ENSNMLT00000038407.1">
    <property type="protein sequence ID" value="ENSNMLP00000034472.1"/>
    <property type="gene ID" value="ENSNMLG00000021384.1"/>
</dbReference>
<keyword evidence="9" id="KW-0735">Signal-anchor</keyword>
<organism evidence="21 22">
    <name type="scientific">Neogobius melanostomus</name>
    <name type="common">round goby</name>
    <dbReference type="NCBI Taxonomy" id="47308"/>
    <lineage>
        <taxon>Eukaryota</taxon>
        <taxon>Metazoa</taxon>
        <taxon>Chordata</taxon>
        <taxon>Craniata</taxon>
        <taxon>Vertebrata</taxon>
        <taxon>Euteleostomi</taxon>
        <taxon>Actinopterygii</taxon>
        <taxon>Neopterygii</taxon>
        <taxon>Teleostei</taxon>
        <taxon>Neoteleostei</taxon>
        <taxon>Acanthomorphata</taxon>
        <taxon>Gobiaria</taxon>
        <taxon>Gobiiformes</taxon>
        <taxon>Gobioidei</taxon>
        <taxon>Gobiidae</taxon>
        <taxon>Benthophilinae</taxon>
        <taxon>Neogobiini</taxon>
        <taxon>Neogobius</taxon>
    </lineage>
</organism>
<proteinExistence type="inferred from homology"/>
<dbReference type="Pfam" id="PF07748">
    <property type="entry name" value="Glyco_hydro_38C"/>
    <property type="match status" value="1"/>
</dbReference>
<keyword evidence="10" id="KW-1133">Transmembrane helix</keyword>
<feature type="domain" description="Glycoside hydrolase family 38 central" evidence="20">
    <location>
        <begin position="383"/>
        <end position="465"/>
    </location>
</feature>
<keyword evidence="7" id="KW-0378">Hydrolase</keyword>
<evidence type="ECO:0000256" key="18">
    <source>
        <dbReference type="ARBA" id="ARBA00093232"/>
    </source>
</evidence>
<keyword evidence="22" id="KW-1185">Reference proteome</keyword>
<keyword evidence="5" id="KW-0812">Transmembrane</keyword>
<evidence type="ECO:0000256" key="16">
    <source>
        <dbReference type="ARBA" id="ARBA00066412"/>
    </source>
</evidence>
<evidence type="ECO:0000256" key="14">
    <source>
        <dbReference type="ARBA" id="ARBA00023295"/>
    </source>
</evidence>
<evidence type="ECO:0000313" key="22">
    <source>
        <dbReference type="Proteomes" id="UP000694523"/>
    </source>
</evidence>
<evidence type="ECO:0000256" key="17">
    <source>
        <dbReference type="ARBA" id="ARBA00083602"/>
    </source>
</evidence>
<evidence type="ECO:0000256" key="12">
    <source>
        <dbReference type="ARBA" id="ARBA00023136"/>
    </source>
</evidence>
<keyword evidence="11" id="KW-0333">Golgi apparatus</keyword>
<evidence type="ECO:0000259" key="20">
    <source>
        <dbReference type="SMART" id="SM00872"/>
    </source>
</evidence>
<comment type="pathway">
    <text evidence="3">Protein modification; protein glycosylation.</text>
</comment>
<dbReference type="InterPro" id="IPR000602">
    <property type="entry name" value="Glyco_hydro_38_N"/>
</dbReference>
<dbReference type="SUPFAM" id="SSF88688">
    <property type="entry name" value="Families 57/38 glycoside transferase middle domain"/>
    <property type="match status" value="1"/>
</dbReference>
<evidence type="ECO:0000256" key="10">
    <source>
        <dbReference type="ARBA" id="ARBA00022989"/>
    </source>
</evidence>
<comment type="similarity">
    <text evidence="4">Belongs to the glycosyl hydrolase 38 family.</text>
</comment>